<name>A0ABS2QKJ2_9BACI</name>
<accession>A0ABS2QKJ2</accession>
<dbReference type="Gene3D" id="1.10.357.10">
    <property type="entry name" value="Tetracycline Repressor, domain 2"/>
    <property type="match status" value="1"/>
</dbReference>
<reference evidence="5 6" key="1">
    <citation type="submission" date="2021-01" db="EMBL/GenBank/DDBJ databases">
        <title>Genomic Encyclopedia of Type Strains, Phase IV (KMG-IV): sequencing the most valuable type-strain genomes for metagenomic binning, comparative biology and taxonomic classification.</title>
        <authorList>
            <person name="Goeker M."/>
        </authorList>
    </citation>
    <scope>NUCLEOTIDE SEQUENCE [LARGE SCALE GENOMIC DNA]</scope>
    <source>
        <strain evidence="5 6">DSM 105482</strain>
    </source>
</reference>
<organism evidence="5 6">
    <name type="scientific">Peribacillus deserti</name>
    <dbReference type="NCBI Taxonomy" id="673318"/>
    <lineage>
        <taxon>Bacteria</taxon>
        <taxon>Bacillati</taxon>
        <taxon>Bacillota</taxon>
        <taxon>Bacilli</taxon>
        <taxon>Bacillales</taxon>
        <taxon>Bacillaceae</taxon>
        <taxon>Peribacillus</taxon>
    </lineage>
</organism>
<gene>
    <name evidence="5" type="ORF">JOC77_003137</name>
</gene>
<feature type="DNA-binding region" description="H-T-H motif" evidence="3">
    <location>
        <begin position="25"/>
        <end position="44"/>
    </location>
</feature>
<dbReference type="Pfam" id="PF00440">
    <property type="entry name" value="TetR_N"/>
    <property type="match status" value="1"/>
</dbReference>
<dbReference type="PROSITE" id="PS50977">
    <property type="entry name" value="HTH_TETR_2"/>
    <property type="match status" value="1"/>
</dbReference>
<dbReference type="PROSITE" id="PS01081">
    <property type="entry name" value="HTH_TETR_1"/>
    <property type="match status" value="1"/>
</dbReference>
<evidence type="ECO:0000313" key="5">
    <source>
        <dbReference type="EMBL" id="MBM7693693.1"/>
    </source>
</evidence>
<dbReference type="InterPro" id="IPR023772">
    <property type="entry name" value="DNA-bd_HTH_TetR-type_CS"/>
</dbReference>
<sequence>MKEKEKLIMDSAIKLIAAKGFDATSIQEIANHAGISKGAFYLYFKSKEALLLAIFKYNYEKIKAKIEHLKELNLPPKDLFVEHIVCQYEAILNQKDFIIMQTREQAVPFNESIGKFIKNMRIEAAENTRYTICSLYGDKIAPFQWDLTILVQGMVSAYLELLIFQSAKLDLYELARYILNRTNDLVEGLLKPGEKPMFSTKEVEDFIAFPLAPDKLDKSVLINALKSAKEDFKDSEEHLVSLDVIELELSSDTPRIPVIKGMLSNIKKEKELDSLVRKIAAFYNLKET</sequence>
<dbReference type="PRINTS" id="PR00455">
    <property type="entry name" value="HTHTETR"/>
</dbReference>
<evidence type="ECO:0000256" key="2">
    <source>
        <dbReference type="ARBA" id="ARBA00023125"/>
    </source>
</evidence>
<dbReference type="PANTHER" id="PTHR43479">
    <property type="entry name" value="ACREF/ENVCD OPERON REPRESSOR-RELATED"/>
    <property type="match status" value="1"/>
</dbReference>
<protein>
    <submittedName>
        <fullName evidence="5">AcrR family transcriptional regulator</fullName>
    </submittedName>
</protein>
<evidence type="ECO:0000313" key="6">
    <source>
        <dbReference type="Proteomes" id="UP000823486"/>
    </source>
</evidence>
<keyword evidence="2 3" id="KW-0238">DNA-binding</keyword>
<dbReference type="PANTHER" id="PTHR43479:SF22">
    <property type="entry name" value="TRANSCRIPTIONAL REGULATOR, TETR FAMILY"/>
    <property type="match status" value="1"/>
</dbReference>
<dbReference type="EMBL" id="JAFBFI010000014">
    <property type="protein sequence ID" value="MBM7693693.1"/>
    <property type="molecule type" value="Genomic_DNA"/>
</dbReference>
<keyword evidence="6" id="KW-1185">Reference proteome</keyword>
<proteinExistence type="predicted"/>
<evidence type="ECO:0000256" key="3">
    <source>
        <dbReference type="PROSITE-ProRule" id="PRU00335"/>
    </source>
</evidence>
<dbReference type="RefSeq" id="WP_204544603.1">
    <property type="nucleotide sequence ID" value="NZ_JAFBFI010000014.1"/>
</dbReference>
<comment type="caution">
    <text evidence="5">The sequence shown here is derived from an EMBL/GenBank/DDBJ whole genome shotgun (WGS) entry which is preliminary data.</text>
</comment>
<evidence type="ECO:0000256" key="1">
    <source>
        <dbReference type="ARBA" id="ARBA00022491"/>
    </source>
</evidence>
<dbReference type="InterPro" id="IPR001647">
    <property type="entry name" value="HTH_TetR"/>
</dbReference>
<evidence type="ECO:0000259" key="4">
    <source>
        <dbReference type="PROSITE" id="PS50977"/>
    </source>
</evidence>
<feature type="domain" description="HTH tetR-type" evidence="4">
    <location>
        <begin position="2"/>
        <end position="62"/>
    </location>
</feature>
<dbReference type="Proteomes" id="UP000823486">
    <property type="component" value="Unassembled WGS sequence"/>
</dbReference>
<dbReference type="InterPro" id="IPR050624">
    <property type="entry name" value="HTH-type_Tx_Regulator"/>
</dbReference>
<keyword evidence="1" id="KW-0678">Repressor</keyword>
<dbReference type="InterPro" id="IPR009057">
    <property type="entry name" value="Homeodomain-like_sf"/>
</dbReference>
<dbReference type="SUPFAM" id="SSF46689">
    <property type="entry name" value="Homeodomain-like"/>
    <property type="match status" value="1"/>
</dbReference>